<reference evidence="8" key="1">
    <citation type="submission" date="2016-10" db="EMBL/GenBank/DDBJ databases">
        <authorList>
            <person name="Varghese N."/>
            <person name="Submissions S."/>
        </authorList>
    </citation>
    <scope>NUCLEOTIDE SEQUENCE [LARGE SCALE GENOMIC DNA]</scope>
    <source>
        <strain evidence="8">GAS369</strain>
    </source>
</reference>
<evidence type="ECO:0000256" key="4">
    <source>
        <dbReference type="ARBA" id="ARBA00022970"/>
    </source>
</evidence>
<evidence type="ECO:0000256" key="5">
    <source>
        <dbReference type="SAM" id="SignalP"/>
    </source>
</evidence>
<dbReference type="PANTHER" id="PTHR47151">
    <property type="entry name" value="LEU/ILE/VAL-BINDING ABC TRANSPORTER SUBUNIT"/>
    <property type="match status" value="1"/>
</dbReference>
<feature type="chain" id="PRO_5009260118" evidence="5">
    <location>
        <begin position="31"/>
        <end position="407"/>
    </location>
</feature>
<keyword evidence="2" id="KW-0813">Transport</keyword>
<dbReference type="Gene3D" id="3.40.50.2300">
    <property type="match status" value="2"/>
</dbReference>
<dbReference type="SUPFAM" id="SSF53822">
    <property type="entry name" value="Periplasmic binding protein-like I"/>
    <property type="match status" value="1"/>
</dbReference>
<proteinExistence type="inferred from homology"/>
<feature type="signal peptide" evidence="5">
    <location>
        <begin position="1"/>
        <end position="30"/>
    </location>
</feature>
<dbReference type="PRINTS" id="PR00337">
    <property type="entry name" value="LEUILEVALBP"/>
</dbReference>
<dbReference type="CDD" id="cd06342">
    <property type="entry name" value="PBP1_ABC_LIVBP-like"/>
    <property type="match status" value="1"/>
</dbReference>
<dbReference type="InterPro" id="IPR028082">
    <property type="entry name" value="Peripla_BP_I"/>
</dbReference>
<evidence type="ECO:0000256" key="3">
    <source>
        <dbReference type="ARBA" id="ARBA00022729"/>
    </source>
</evidence>
<dbReference type="Proteomes" id="UP000243904">
    <property type="component" value="Chromosome I"/>
</dbReference>
<sequence>MTRSAHFSLKTKQVLGAALFVMMAVGFAQTAEAKKVVKICAVLPTSGPNAAVGAGMMNSMVLAANQINASGKLGDIELEIVKLDDGSQASIGVSAVLRAAADPDVLACSAHWNSPVALATRDIFYREGLANLTPASINWRLTAEQKGDQIFRIAPPDTWQLQMAARYPISLGKKKFYLIDDNTQYGKSLVTEMEKYATPLGGEKVGSDSIAVGEKDFTAVLTKAKALSPDFIFFGGVTTESALLRQQMVKLGMDSLFYTGSGTMSPTFVSIAGAAAEGARAYFYGLPYQSYPGGKAFTTAYAAAGFDKPPETYGIWAYACIEVLADAVKRAAAEGKLNRSGIIDVLKDGKFSTVLGDISFPPPGDVKQRVMGYYVVEKGNWVMTDFSKEEADSKIVKLDAPVPLDAQ</sequence>
<evidence type="ECO:0000313" key="7">
    <source>
        <dbReference type="EMBL" id="SDS47835.1"/>
    </source>
</evidence>
<dbReference type="EMBL" id="LT629750">
    <property type="protein sequence ID" value="SDS47835.1"/>
    <property type="molecule type" value="Genomic_DNA"/>
</dbReference>
<evidence type="ECO:0000256" key="1">
    <source>
        <dbReference type="ARBA" id="ARBA00010062"/>
    </source>
</evidence>
<comment type="similarity">
    <text evidence="1">Belongs to the leucine-binding protein family.</text>
</comment>
<protein>
    <submittedName>
        <fullName evidence="7">Amino acid/amide ABC transporter substrate-binding protein, HAAT family</fullName>
    </submittedName>
</protein>
<keyword evidence="3 5" id="KW-0732">Signal</keyword>
<evidence type="ECO:0000313" key="8">
    <source>
        <dbReference type="Proteomes" id="UP000243904"/>
    </source>
</evidence>
<name>A0A1H1SIN5_9BRAD</name>
<dbReference type="GO" id="GO:0006865">
    <property type="term" value="P:amino acid transport"/>
    <property type="evidence" value="ECO:0007669"/>
    <property type="project" value="UniProtKB-KW"/>
</dbReference>
<dbReference type="InterPro" id="IPR000709">
    <property type="entry name" value="Leu_Ile_Val-bd"/>
</dbReference>
<evidence type="ECO:0000259" key="6">
    <source>
        <dbReference type="Pfam" id="PF13458"/>
    </source>
</evidence>
<keyword evidence="4" id="KW-0029">Amino-acid transport</keyword>
<keyword evidence="8" id="KW-1185">Reference proteome</keyword>
<dbReference type="PANTHER" id="PTHR47151:SF2">
    <property type="entry name" value="AMINO ACID BINDING PROTEIN"/>
    <property type="match status" value="1"/>
</dbReference>
<dbReference type="InterPro" id="IPR028081">
    <property type="entry name" value="Leu-bd"/>
</dbReference>
<gene>
    <name evidence="7" type="ORF">SAMN05444158_2182</name>
</gene>
<dbReference type="RefSeq" id="WP_146687231.1">
    <property type="nucleotide sequence ID" value="NZ_LT629750.1"/>
</dbReference>
<feature type="domain" description="Leucine-binding protein" evidence="6">
    <location>
        <begin position="37"/>
        <end position="376"/>
    </location>
</feature>
<dbReference type="Pfam" id="PF13458">
    <property type="entry name" value="Peripla_BP_6"/>
    <property type="match status" value="1"/>
</dbReference>
<organism evidence="7 8">
    <name type="scientific">Bradyrhizobium canariense</name>
    <dbReference type="NCBI Taxonomy" id="255045"/>
    <lineage>
        <taxon>Bacteria</taxon>
        <taxon>Pseudomonadati</taxon>
        <taxon>Pseudomonadota</taxon>
        <taxon>Alphaproteobacteria</taxon>
        <taxon>Hyphomicrobiales</taxon>
        <taxon>Nitrobacteraceae</taxon>
        <taxon>Bradyrhizobium</taxon>
    </lineage>
</organism>
<dbReference type="AlphaFoldDB" id="A0A1H1SIN5"/>
<evidence type="ECO:0000256" key="2">
    <source>
        <dbReference type="ARBA" id="ARBA00022448"/>
    </source>
</evidence>
<accession>A0A1H1SIN5</accession>